<feature type="transmembrane region" description="Helical" evidence="7">
    <location>
        <begin position="38"/>
        <end position="55"/>
    </location>
</feature>
<accession>A0A0V1PQU3</accession>
<dbReference type="Pfam" id="PF03248">
    <property type="entry name" value="Rer1"/>
    <property type="match status" value="1"/>
</dbReference>
<dbReference type="Proteomes" id="UP000054251">
    <property type="component" value="Unassembled WGS sequence"/>
</dbReference>
<dbReference type="OrthoDB" id="448250at2759"/>
<dbReference type="PANTHER" id="PTHR10743">
    <property type="entry name" value="PROTEIN RER1"/>
    <property type="match status" value="1"/>
</dbReference>
<evidence type="ECO:0000256" key="3">
    <source>
        <dbReference type="ARBA" id="ARBA00022692"/>
    </source>
</evidence>
<dbReference type="PIRSF" id="PIRSF016013">
    <property type="entry name" value="AtER_Rer1p"/>
    <property type="match status" value="1"/>
</dbReference>
<dbReference type="InterPro" id="IPR004932">
    <property type="entry name" value="Rer1"/>
</dbReference>
<dbReference type="SUPFAM" id="SSF103473">
    <property type="entry name" value="MFS general substrate transporter"/>
    <property type="match status" value="1"/>
</dbReference>
<dbReference type="GO" id="GO:0006621">
    <property type="term" value="P:protein retention in ER lumen"/>
    <property type="evidence" value="ECO:0007669"/>
    <property type="project" value="TreeGrafter"/>
</dbReference>
<dbReference type="PANTHER" id="PTHR10743:SF0">
    <property type="entry name" value="PROTEIN RER1"/>
    <property type="match status" value="1"/>
</dbReference>
<evidence type="ECO:0000256" key="2">
    <source>
        <dbReference type="ARBA" id="ARBA00006070"/>
    </source>
</evidence>
<dbReference type="GO" id="GO:0006890">
    <property type="term" value="P:retrograde vesicle-mediated transport, Golgi to endoplasmic reticulum"/>
    <property type="evidence" value="ECO:0007669"/>
    <property type="project" value="TreeGrafter"/>
</dbReference>
<proteinExistence type="inferred from homology"/>
<dbReference type="InterPro" id="IPR036259">
    <property type="entry name" value="MFS_trans_sf"/>
</dbReference>
<feature type="transmembrane region" description="Helical" evidence="7">
    <location>
        <begin position="149"/>
        <end position="166"/>
    </location>
</feature>
<feature type="transmembrane region" description="Helical" evidence="7">
    <location>
        <begin position="61"/>
        <end position="80"/>
    </location>
</feature>
<keyword evidence="3 7" id="KW-0812">Transmembrane</keyword>
<name>A0A0V1PQU3_9ASCO</name>
<gene>
    <name evidence="8" type="ORF">AC631_05797</name>
</gene>
<evidence type="ECO:0000256" key="7">
    <source>
        <dbReference type="SAM" id="Phobius"/>
    </source>
</evidence>
<evidence type="ECO:0000256" key="6">
    <source>
        <dbReference type="PIRNR" id="PIRNR016013"/>
    </source>
</evidence>
<dbReference type="AlphaFoldDB" id="A0A0V1PQU3"/>
<dbReference type="GO" id="GO:0000139">
    <property type="term" value="C:Golgi membrane"/>
    <property type="evidence" value="ECO:0007669"/>
    <property type="project" value="TreeGrafter"/>
</dbReference>
<organism evidence="8 9">
    <name type="scientific">Debaryomyces fabryi</name>
    <dbReference type="NCBI Taxonomy" id="58627"/>
    <lineage>
        <taxon>Eukaryota</taxon>
        <taxon>Fungi</taxon>
        <taxon>Dikarya</taxon>
        <taxon>Ascomycota</taxon>
        <taxon>Saccharomycotina</taxon>
        <taxon>Pichiomycetes</taxon>
        <taxon>Debaryomycetaceae</taxon>
        <taxon>Debaryomyces</taxon>
    </lineage>
</organism>
<evidence type="ECO:0000313" key="8">
    <source>
        <dbReference type="EMBL" id="KRZ98443.1"/>
    </source>
</evidence>
<dbReference type="EMBL" id="LMYN01000285">
    <property type="protein sequence ID" value="KRZ98443.1"/>
    <property type="molecule type" value="Genomic_DNA"/>
</dbReference>
<evidence type="ECO:0000256" key="5">
    <source>
        <dbReference type="ARBA" id="ARBA00023136"/>
    </source>
</evidence>
<protein>
    <recommendedName>
        <fullName evidence="6">Protein RER1</fullName>
    </recommendedName>
</protein>
<keyword evidence="9" id="KW-1185">Reference proteome</keyword>
<comment type="subcellular location">
    <subcellularLocation>
        <location evidence="1">Membrane</location>
        <topology evidence="1">Multi-pass membrane protein</topology>
    </subcellularLocation>
</comment>
<comment type="caution">
    <text evidence="8">The sequence shown here is derived from an EMBL/GenBank/DDBJ whole genome shotgun (WGS) entry which is preliminary data.</text>
</comment>
<evidence type="ECO:0000256" key="4">
    <source>
        <dbReference type="ARBA" id="ARBA00022989"/>
    </source>
</evidence>
<dbReference type="GeneID" id="26842806"/>
<evidence type="ECO:0000313" key="9">
    <source>
        <dbReference type="Proteomes" id="UP000054251"/>
    </source>
</evidence>
<sequence length="192" mass="23131">MAIDFSSKQIQDNPIYQEYVKLGVTYQKYVDQSVPYTFNRWVGFGVVFALFLLRIVYVQGWYIICYALGIYLLNLFLAFLTPKFDPSLEQEMKNESIEEGLPEDEQVPEDEEFKPFIRRLPEFKFWYNAIRATTLSLFLSFWTIFDIPVFWPILLMYFLILFALTMRKQIQHMIKYKYLPFDFGKTKYRSRS</sequence>
<comment type="function">
    <text evidence="6">Involved in the retrieval of endoplasmic reticulum membrane proteins from the early Golgi compartment.</text>
</comment>
<comment type="similarity">
    <text evidence="2 6">Belongs to the RER1 family.</text>
</comment>
<evidence type="ECO:0000256" key="1">
    <source>
        <dbReference type="ARBA" id="ARBA00004141"/>
    </source>
</evidence>
<dbReference type="RefSeq" id="XP_015464546.1">
    <property type="nucleotide sequence ID" value="XM_015614626.1"/>
</dbReference>
<dbReference type="GO" id="GO:0005783">
    <property type="term" value="C:endoplasmic reticulum"/>
    <property type="evidence" value="ECO:0007669"/>
    <property type="project" value="GOC"/>
</dbReference>
<reference evidence="8 9" key="1">
    <citation type="submission" date="2015-11" db="EMBL/GenBank/DDBJ databases">
        <title>The genome of Debaryomyces fabryi.</title>
        <authorList>
            <person name="Tafer H."/>
            <person name="Lopandic K."/>
        </authorList>
    </citation>
    <scope>NUCLEOTIDE SEQUENCE [LARGE SCALE GENOMIC DNA]</scope>
    <source>
        <strain evidence="8 9">CBS 789</strain>
    </source>
</reference>
<keyword evidence="4 7" id="KW-1133">Transmembrane helix</keyword>
<keyword evidence="5 6" id="KW-0472">Membrane</keyword>